<evidence type="ECO:0000256" key="7">
    <source>
        <dbReference type="ARBA" id="ARBA00022723"/>
    </source>
</evidence>
<dbReference type="PANTHER" id="PTHR11458">
    <property type="entry name" value="DELTA-AMINOLEVULINIC ACID DEHYDRATASE"/>
    <property type="match status" value="1"/>
</dbReference>
<sequence length="346" mass="38099">MPHTAEYLPARATNIPSILQGGYNTPLTRTWQHERQLSKNMFIYPLFVSDRPDEEVPIPSLPHINRYGVNKLIPYVAGLVKKGLRAVIIFGVLLDTKKDAEGTPADDPSGPVIQAVKALRKHFPDLFVMCDVCLCEYTSHGHCGILYEDGTINNEMSIRRIAAVAVNYAKAGAHCVAPSDMMDGRVKAIKEGLVDAGLAHKVFVMSYAAKFSGNLYGPFRDAAGSSPSHGDRKCYQLPSGGAGLARRAMKRDMSEGTDAIIVKPSTFYLDVVRDASNLCADYPVCAYHVSGEYAMLWAAAEKNVVDLKTIAFEAHYGFLRAGARLIISYFTPYFLDWLDEDEPIPM</sequence>
<evidence type="ECO:0000256" key="2">
    <source>
        <dbReference type="ARBA" id="ARBA00004694"/>
    </source>
</evidence>
<evidence type="ECO:0000256" key="13">
    <source>
        <dbReference type="ARBA" id="ARBA00047651"/>
    </source>
</evidence>
<comment type="subunit">
    <text evidence="4 17">Homooctamer.</text>
</comment>
<dbReference type="GO" id="GO:0004655">
    <property type="term" value="F:porphobilinogen synthase activity"/>
    <property type="evidence" value="ECO:0007669"/>
    <property type="project" value="UniProtKB-EC"/>
</dbReference>
<proteinExistence type="inferred from homology"/>
<organism evidence="21 22">
    <name type="scientific">Dekkera bruxellensis</name>
    <name type="common">Brettanomyces custersii</name>
    <dbReference type="NCBI Taxonomy" id="5007"/>
    <lineage>
        <taxon>Eukaryota</taxon>
        <taxon>Fungi</taxon>
        <taxon>Dikarya</taxon>
        <taxon>Ascomycota</taxon>
        <taxon>Saccharomycotina</taxon>
        <taxon>Pichiomycetes</taxon>
        <taxon>Pichiales</taxon>
        <taxon>Pichiaceae</taxon>
        <taxon>Brettanomyces</taxon>
    </lineage>
</organism>
<evidence type="ECO:0000256" key="3">
    <source>
        <dbReference type="ARBA" id="ARBA00008055"/>
    </source>
</evidence>
<dbReference type="Proteomes" id="UP000478008">
    <property type="component" value="Unassembled WGS sequence"/>
</dbReference>
<comment type="catalytic activity">
    <reaction evidence="13 17">
        <text>2 5-aminolevulinate = porphobilinogen + 2 H2O + H(+)</text>
        <dbReference type="Rhea" id="RHEA:24064"/>
        <dbReference type="ChEBI" id="CHEBI:15377"/>
        <dbReference type="ChEBI" id="CHEBI:15378"/>
        <dbReference type="ChEBI" id="CHEBI:58126"/>
        <dbReference type="ChEBI" id="CHEBI:356416"/>
        <dbReference type="EC" id="4.2.1.24"/>
    </reaction>
</comment>
<evidence type="ECO:0000256" key="6">
    <source>
        <dbReference type="ARBA" id="ARBA00020771"/>
    </source>
</evidence>
<dbReference type="Proteomes" id="UP000568158">
    <property type="component" value="Unassembled WGS sequence"/>
</dbReference>
<dbReference type="PRINTS" id="PR00144">
    <property type="entry name" value="DALDHYDRTASE"/>
</dbReference>
<dbReference type="InterPro" id="IPR013785">
    <property type="entry name" value="Aldolase_TIM"/>
</dbReference>
<feature type="binding site" evidence="16">
    <location>
        <position position="135"/>
    </location>
    <ligand>
        <name>Zn(2+)</name>
        <dbReference type="ChEBI" id="CHEBI:29105"/>
        <note>catalytic</note>
    </ligand>
</feature>
<dbReference type="PANTHER" id="PTHR11458:SF0">
    <property type="entry name" value="DELTA-AMINOLEVULINIC ACID DEHYDRATASE"/>
    <property type="match status" value="1"/>
</dbReference>
<evidence type="ECO:0000256" key="8">
    <source>
        <dbReference type="ARBA" id="ARBA00022833"/>
    </source>
</evidence>
<evidence type="ECO:0000313" key="22">
    <source>
        <dbReference type="Proteomes" id="UP000478008"/>
    </source>
</evidence>
<keyword evidence="7 16" id="KW-0479">Metal-binding</keyword>
<dbReference type="GO" id="GO:0006782">
    <property type="term" value="P:protoporphyrinogen IX biosynthetic process"/>
    <property type="evidence" value="ECO:0007669"/>
    <property type="project" value="UniProtKB-UniPathway"/>
</dbReference>
<feature type="binding site" evidence="15">
    <location>
        <position position="232"/>
    </location>
    <ligand>
        <name>5-aminolevulinate</name>
        <dbReference type="ChEBI" id="CHEBI:356416"/>
        <label>1</label>
    </ligand>
</feature>
<keyword evidence="9" id="KW-0350">Heme biosynthesis</keyword>
<evidence type="ECO:0000256" key="14">
    <source>
        <dbReference type="PIRSR" id="PIRSR001415-1"/>
    </source>
</evidence>
<dbReference type="Pfam" id="PF00490">
    <property type="entry name" value="ALAD"/>
    <property type="match status" value="1"/>
</dbReference>
<comment type="similarity">
    <text evidence="3 18">Belongs to the ALAD family.</text>
</comment>
<dbReference type="SMART" id="SM01004">
    <property type="entry name" value="ALAD"/>
    <property type="match status" value="1"/>
</dbReference>
<comment type="function">
    <text evidence="12">Catalyzes an early step in the biosynthesis of tetrapyrroles. Binds two molecules of 5-aminolevulinate per subunit, each at a distinct site, and catalyzes their condensation to form porphobilinogen.</text>
</comment>
<dbReference type="EMBL" id="CP063132">
    <property type="protein sequence ID" value="QOU18670.1"/>
    <property type="molecule type" value="Genomic_DNA"/>
</dbReference>
<evidence type="ECO:0000313" key="23">
    <source>
        <dbReference type="Proteomes" id="UP000568158"/>
    </source>
</evidence>
<dbReference type="InterPro" id="IPR030656">
    <property type="entry name" value="ALAD_AS"/>
</dbReference>
<reference evidence="19 23" key="2">
    <citation type="journal article" date="2020" name="Appl. Microbiol. Biotechnol.">
        <title>Targeted gene deletion in Brettanomyces bruxellensis with an expression-free CRISPR-Cas9 system.</title>
        <authorList>
            <person name="Varela C."/>
            <person name="Bartel C."/>
            <person name="Onetto C."/>
            <person name="Borneman A."/>
        </authorList>
    </citation>
    <scope>NUCLEOTIDE SEQUENCE [LARGE SCALE GENOMIC DNA]</scope>
    <source>
        <strain evidence="19 23">AWRI1613</strain>
    </source>
</reference>
<evidence type="ECO:0000256" key="17">
    <source>
        <dbReference type="RuleBase" id="RU000515"/>
    </source>
</evidence>
<dbReference type="GO" id="GO:0005829">
    <property type="term" value="C:cytosol"/>
    <property type="evidence" value="ECO:0007669"/>
    <property type="project" value="TreeGrafter"/>
</dbReference>
<dbReference type="GO" id="GO:0008270">
    <property type="term" value="F:zinc ion binding"/>
    <property type="evidence" value="ECO:0007669"/>
    <property type="project" value="TreeGrafter"/>
</dbReference>
<evidence type="ECO:0000256" key="11">
    <source>
        <dbReference type="ARBA" id="ARBA00023244"/>
    </source>
</evidence>
<dbReference type="Gene3D" id="3.20.20.70">
    <property type="entry name" value="Aldolase class I"/>
    <property type="match status" value="1"/>
</dbReference>
<evidence type="ECO:0000313" key="20">
    <source>
        <dbReference type="EMBL" id="QOU18670.1"/>
    </source>
</evidence>
<dbReference type="GeneID" id="64573661"/>
<dbReference type="SUPFAM" id="SSF51569">
    <property type="entry name" value="Aldolase"/>
    <property type="match status" value="1"/>
</dbReference>
<dbReference type="NCBIfam" id="NF006762">
    <property type="entry name" value="PRK09283.1"/>
    <property type="match status" value="1"/>
</dbReference>
<dbReference type="Proteomes" id="UP000663131">
    <property type="component" value="Chromosome 4"/>
</dbReference>
<evidence type="ECO:0000256" key="9">
    <source>
        <dbReference type="ARBA" id="ARBA00023133"/>
    </source>
</evidence>
<comment type="cofactor">
    <cofactor evidence="1">
        <name>Zn(2+)</name>
        <dbReference type="ChEBI" id="CHEBI:29105"/>
    </cofactor>
</comment>
<evidence type="ECO:0000256" key="10">
    <source>
        <dbReference type="ARBA" id="ARBA00023239"/>
    </source>
</evidence>
<dbReference type="EC" id="4.2.1.24" evidence="5 17"/>
<accession>A0A3F2Y4N6</accession>
<keyword evidence="22" id="KW-1185">Reference proteome</keyword>
<reference evidence="20" key="4">
    <citation type="journal article" name="BMC Genomics">
        <title>New genome assemblies reveal patterns of domestication and adaptation across Brettanomyces (Dekkera) species.</title>
        <authorList>
            <person name="Roach M.J."/>
            <person name="Borneman A.R."/>
        </authorList>
    </citation>
    <scope>NUCLEOTIDE SEQUENCE</scope>
    <source>
        <strain evidence="20">UCD 2041</strain>
    </source>
</reference>
<reference evidence="20" key="3">
    <citation type="submission" date="2020-10" db="EMBL/GenBank/DDBJ databases">
        <authorList>
            <person name="Palmer J.M."/>
        </authorList>
    </citation>
    <scope>NUCLEOTIDE SEQUENCE</scope>
    <source>
        <strain evidence="20">UCD 2041</strain>
    </source>
</reference>
<evidence type="ECO:0000313" key="21">
    <source>
        <dbReference type="EMBL" id="VUG17392.1"/>
    </source>
</evidence>
<dbReference type="OrthoDB" id="1530at2759"/>
<dbReference type="UniPathway" id="UPA00251">
    <property type="reaction ID" value="UER00318"/>
</dbReference>
<feature type="binding site" evidence="16">
    <location>
        <position position="143"/>
    </location>
    <ligand>
        <name>Zn(2+)</name>
        <dbReference type="ChEBI" id="CHEBI:29105"/>
        <note>catalytic</note>
    </ligand>
</feature>
<evidence type="ECO:0000256" key="5">
    <source>
        <dbReference type="ARBA" id="ARBA00012053"/>
    </source>
</evidence>
<dbReference type="EMBL" id="CABFWN010000002">
    <property type="protein sequence ID" value="VUG17392.1"/>
    <property type="molecule type" value="Genomic_DNA"/>
</dbReference>
<keyword evidence="11 17" id="KW-0627">Porphyrin biosynthesis</keyword>
<evidence type="ECO:0000256" key="12">
    <source>
        <dbReference type="ARBA" id="ARBA00025628"/>
    </source>
</evidence>
<dbReference type="EMBL" id="JABCYN010000031">
    <property type="protein sequence ID" value="KAF6009083.1"/>
    <property type="molecule type" value="Genomic_DNA"/>
</dbReference>
<evidence type="ECO:0000313" key="19">
    <source>
        <dbReference type="EMBL" id="KAF6009083.1"/>
    </source>
</evidence>
<dbReference type="RefSeq" id="XP_041135163.1">
    <property type="nucleotide sequence ID" value="XM_041280280.1"/>
</dbReference>
<gene>
    <name evidence="21" type="primary">HEM2</name>
    <name evidence="20" type="ORF">BRETT_001737</name>
    <name evidence="21" type="ORF">DEBR0S2_06040G</name>
    <name evidence="19" type="ORF">HII12_003657</name>
</gene>
<feature type="binding site" evidence="15">
    <location>
        <position position="329"/>
    </location>
    <ligand>
        <name>5-aminolevulinate</name>
        <dbReference type="ChEBI" id="CHEBI:356416"/>
        <label>2</label>
    </ligand>
</feature>
<protein>
    <recommendedName>
        <fullName evidence="6 17">Delta-aminolevulinic acid dehydratase</fullName>
        <ecNumber evidence="5 17">4.2.1.24</ecNumber>
    </recommendedName>
</protein>
<evidence type="ECO:0000256" key="4">
    <source>
        <dbReference type="ARBA" id="ARBA00011823"/>
    </source>
</evidence>
<evidence type="ECO:0000256" key="1">
    <source>
        <dbReference type="ARBA" id="ARBA00001947"/>
    </source>
</evidence>
<feature type="active site" description="Schiff-base intermediate with substrate" evidence="14">
    <location>
        <position position="263"/>
    </location>
</feature>
<evidence type="ECO:0000256" key="15">
    <source>
        <dbReference type="PIRSR" id="PIRSR001415-2"/>
    </source>
</evidence>
<dbReference type="STRING" id="5007.A0A3F2Y4N6"/>
<name>A0A3F2Y4N6_DEKBR</name>
<keyword evidence="8 16" id="KW-0862">Zinc</keyword>
<dbReference type="InterPro" id="IPR001731">
    <property type="entry name" value="ALAD"/>
</dbReference>
<feature type="binding site" evidence="16">
    <location>
        <position position="133"/>
    </location>
    <ligand>
        <name>Zn(2+)</name>
        <dbReference type="ChEBI" id="CHEBI:29105"/>
        <note>catalytic</note>
    </ligand>
</feature>
<dbReference type="AlphaFoldDB" id="A0A3F2Y4N6"/>
<comment type="pathway">
    <text evidence="2">Porphyrin-containing compound metabolism; protoporphyrin-IX biosynthesis; coproporphyrinogen-III from 5-aminolevulinate: step 1/4.</text>
</comment>
<dbReference type="KEGG" id="bbrx:BRETT_001737"/>
<dbReference type="PROSITE" id="PS00169">
    <property type="entry name" value="D_ALA_DEHYDRATASE"/>
    <property type="match status" value="1"/>
</dbReference>
<dbReference type="OMA" id="YQMDYAN"/>
<feature type="binding site" evidence="15">
    <location>
        <position position="220"/>
    </location>
    <ligand>
        <name>5-aminolevulinate</name>
        <dbReference type="ChEBI" id="CHEBI:356416"/>
        <label>1</label>
    </ligand>
</feature>
<feature type="binding site" evidence="15">
    <location>
        <position position="290"/>
    </location>
    <ligand>
        <name>5-aminolevulinate</name>
        <dbReference type="ChEBI" id="CHEBI:356416"/>
        <label>2</label>
    </ligand>
</feature>
<dbReference type="PIRSF" id="PIRSF001415">
    <property type="entry name" value="Porphbilin_synth"/>
    <property type="match status" value="1"/>
</dbReference>
<feature type="active site" description="Schiff-base intermediate with substrate" evidence="14">
    <location>
        <position position="210"/>
    </location>
</feature>
<keyword evidence="10 17" id="KW-0456">Lyase</keyword>
<evidence type="ECO:0000256" key="16">
    <source>
        <dbReference type="PIRSR" id="PIRSR001415-3"/>
    </source>
</evidence>
<dbReference type="FunFam" id="3.20.20.70:FF:000048">
    <property type="entry name" value="Delta-aminolevulinic acid dehydratase"/>
    <property type="match status" value="1"/>
</dbReference>
<reference evidence="21 22" key="1">
    <citation type="submission" date="2019-07" db="EMBL/GenBank/DDBJ databases">
        <authorList>
            <person name="Friedrich A."/>
            <person name="Schacherer J."/>
        </authorList>
    </citation>
    <scope>NUCLEOTIDE SEQUENCE [LARGE SCALE GENOMIC DNA]</scope>
</reference>
<evidence type="ECO:0000256" key="18">
    <source>
        <dbReference type="RuleBase" id="RU004161"/>
    </source>
</evidence>